<gene>
    <name evidence="2" type="ORF">SAMN04488122_2878</name>
</gene>
<dbReference type="STRING" id="29529.SAMN04488122_2878"/>
<proteinExistence type="predicted"/>
<dbReference type="RefSeq" id="WP_089895807.1">
    <property type="nucleotide sequence ID" value="NZ_FOJG01000001.1"/>
</dbReference>
<dbReference type="AlphaFoldDB" id="A0A1I0RII2"/>
<evidence type="ECO:0000256" key="1">
    <source>
        <dbReference type="SAM" id="SignalP"/>
    </source>
</evidence>
<protein>
    <recommendedName>
        <fullName evidence="4">Cytochrome c domain-containing protein</fullName>
    </recommendedName>
</protein>
<dbReference type="Proteomes" id="UP000199310">
    <property type="component" value="Unassembled WGS sequence"/>
</dbReference>
<dbReference type="InterPro" id="IPR022269">
    <property type="entry name" value="SO_2930-like_C"/>
</dbReference>
<keyword evidence="1" id="KW-0732">Signal</keyword>
<dbReference type="PROSITE" id="PS51257">
    <property type="entry name" value="PROKAR_LIPOPROTEIN"/>
    <property type="match status" value="1"/>
</dbReference>
<dbReference type="EMBL" id="FOJG01000001">
    <property type="protein sequence ID" value="SEW40675.1"/>
    <property type="molecule type" value="Genomic_DNA"/>
</dbReference>
<accession>A0A1I0RII2</accession>
<organism evidence="2 3">
    <name type="scientific">Chitinophaga arvensicola</name>
    <dbReference type="NCBI Taxonomy" id="29529"/>
    <lineage>
        <taxon>Bacteria</taxon>
        <taxon>Pseudomonadati</taxon>
        <taxon>Bacteroidota</taxon>
        <taxon>Chitinophagia</taxon>
        <taxon>Chitinophagales</taxon>
        <taxon>Chitinophagaceae</taxon>
        <taxon>Chitinophaga</taxon>
    </lineage>
</organism>
<name>A0A1I0RII2_9BACT</name>
<feature type="signal peptide" evidence="1">
    <location>
        <begin position="1"/>
        <end position="20"/>
    </location>
</feature>
<reference evidence="3" key="1">
    <citation type="submission" date="2016-10" db="EMBL/GenBank/DDBJ databases">
        <authorList>
            <person name="Varghese N."/>
            <person name="Submissions S."/>
        </authorList>
    </citation>
    <scope>NUCLEOTIDE SEQUENCE [LARGE SCALE GENOMIC DNA]</scope>
    <source>
        <strain evidence="3">DSM 3695</strain>
    </source>
</reference>
<dbReference type="OrthoDB" id="338827at2"/>
<evidence type="ECO:0000313" key="2">
    <source>
        <dbReference type="EMBL" id="SEW40675.1"/>
    </source>
</evidence>
<feature type="chain" id="PRO_5011440772" description="Cytochrome c domain-containing protein" evidence="1">
    <location>
        <begin position="21"/>
        <end position="357"/>
    </location>
</feature>
<sequence length="357" mass="40063">MRKSCLLVVCLILWIAFTQSCQQRPAPAAVAAIFQFKPRLSDYGFFTGALKALQPRKGVVNYELSTPLFTDYAVKDRFVVLPDGKTIQYTDHGALDFPDSTFIVKNFAYTNTAHEKIMIETRLLFRDPADHQWKVMNYLWNKEQQDAEKWILGKKVPITFLDDNGKEHTTLYQVPNTNDCKRCHINNSVLTPIGPKARNLNFTRPGQTQNQLQQWAANGMLTGLPSADKVPLLPDWKDSLHYTVNERARAYLDVNCAHCHTKGGDAFNTGLFLEYEQTKPDHLGLMKSPVSAGGGAGGLDYDVIPGDPAHSILAYRMNSVEPGTAMPELARTVVHTEGVALIRQWIKEMNRPGTMKP</sequence>
<keyword evidence="3" id="KW-1185">Reference proteome</keyword>
<evidence type="ECO:0008006" key="4">
    <source>
        <dbReference type="Google" id="ProtNLM"/>
    </source>
</evidence>
<evidence type="ECO:0000313" key="3">
    <source>
        <dbReference type="Proteomes" id="UP000199310"/>
    </source>
</evidence>
<dbReference type="NCBIfam" id="TIGR03806">
    <property type="entry name" value="chp_HNE_0200"/>
    <property type="match status" value="1"/>
</dbReference>